<dbReference type="EMBL" id="JAVHJO010000017">
    <property type="protein sequence ID" value="KAK6525381.1"/>
    <property type="molecule type" value="Genomic_DNA"/>
</dbReference>
<dbReference type="AlphaFoldDB" id="A0AAV9WTH8"/>
<evidence type="ECO:0000313" key="2">
    <source>
        <dbReference type="EMBL" id="KAK6525381.1"/>
    </source>
</evidence>
<comment type="caution">
    <text evidence="2">The sequence shown here is derived from an EMBL/GenBank/DDBJ whole genome shotgun (WGS) entry which is preliminary data.</text>
</comment>
<dbReference type="Gene3D" id="2.120.10.70">
    <property type="entry name" value="Fucose-specific lectin"/>
    <property type="match status" value="1"/>
</dbReference>
<protein>
    <recommendedName>
        <fullName evidence="4">Fucose-specific lectin</fullName>
    </recommendedName>
</protein>
<dbReference type="InterPro" id="IPR012475">
    <property type="entry name" value="Fungal_lectin"/>
</dbReference>
<evidence type="ECO:0000313" key="3">
    <source>
        <dbReference type="Proteomes" id="UP001365542"/>
    </source>
</evidence>
<evidence type="ECO:0000256" key="1">
    <source>
        <dbReference type="ARBA" id="ARBA00009042"/>
    </source>
</evidence>
<reference evidence="2 3" key="1">
    <citation type="submission" date="2019-10" db="EMBL/GenBank/DDBJ databases">
        <authorList>
            <person name="Palmer J.M."/>
        </authorList>
    </citation>
    <scope>NUCLEOTIDE SEQUENCE [LARGE SCALE GENOMIC DNA]</scope>
    <source>
        <strain evidence="2 3">TWF694</strain>
    </source>
</reference>
<dbReference type="Pfam" id="PF07938">
    <property type="entry name" value="Fungal_lectin"/>
    <property type="match status" value="1"/>
</dbReference>
<accession>A0AAV9WTH8</accession>
<evidence type="ECO:0008006" key="4">
    <source>
        <dbReference type="Google" id="ProtNLM"/>
    </source>
</evidence>
<proteinExistence type="inferred from homology"/>
<organism evidence="2 3">
    <name type="scientific">Orbilia ellipsospora</name>
    <dbReference type="NCBI Taxonomy" id="2528407"/>
    <lineage>
        <taxon>Eukaryota</taxon>
        <taxon>Fungi</taxon>
        <taxon>Dikarya</taxon>
        <taxon>Ascomycota</taxon>
        <taxon>Pezizomycotina</taxon>
        <taxon>Orbiliomycetes</taxon>
        <taxon>Orbiliales</taxon>
        <taxon>Orbiliaceae</taxon>
        <taxon>Orbilia</taxon>
    </lineage>
</organism>
<keyword evidence="3" id="KW-1185">Reference proteome</keyword>
<comment type="similarity">
    <text evidence="1">Belongs to the fungal fucose-specific lectin family.</text>
</comment>
<gene>
    <name evidence="2" type="ORF">TWF694_005520</name>
</gene>
<dbReference type="SUPFAM" id="SSF89372">
    <property type="entry name" value="Fucose-specific lectin"/>
    <property type="match status" value="1"/>
</dbReference>
<name>A0AAV9WTH8_9PEZI</name>
<dbReference type="Proteomes" id="UP001365542">
    <property type="component" value="Unassembled WGS sequence"/>
</dbReference>
<sequence>MPYKFACLSSGTNLKFFKADPSNGNLYEQLNFNAQAGFGTGAPGTPIAACGLPNTTGSWNEYHVYYLNTSGVLQERYWTPTGGWTTGTINSLNYVLQASTSLTAAIWTTSSGSLQIRVYGTNTSGNIAEIAWGVSSGWILNRTVG</sequence>